<organism evidence="2 3">
    <name type="scientific">Taxus chinensis</name>
    <name type="common">Chinese yew</name>
    <name type="synonym">Taxus wallichiana var. chinensis</name>
    <dbReference type="NCBI Taxonomy" id="29808"/>
    <lineage>
        <taxon>Eukaryota</taxon>
        <taxon>Viridiplantae</taxon>
        <taxon>Streptophyta</taxon>
        <taxon>Embryophyta</taxon>
        <taxon>Tracheophyta</taxon>
        <taxon>Spermatophyta</taxon>
        <taxon>Pinopsida</taxon>
        <taxon>Pinidae</taxon>
        <taxon>Conifers II</taxon>
        <taxon>Cupressales</taxon>
        <taxon>Taxaceae</taxon>
        <taxon>Taxus</taxon>
    </lineage>
</organism>
<dbReference type="AlphaFoldDB" id="A0AA38L908"/>
<gene>
    <name evidence="2" type="ORF">KI387_024981</name>
</gene>
<dbReference type="EMBL" id="JAHRHJ020000005">
    <property type="protein sequence ID" value="KAH9316354.1"/>
    <property type="molecule type" value="Genomic_DNA"/>
</dbReference>
<reference evidence="2 3" key="1">
    <citation type="journal article" date="2021" name="Nat. Plants">
        <title>The Taxus genome provides insights into paclitaxel biosynthesis.</title>
        <authorList>
            <person name="Xiong X."/>
            <person name="Gou J."/>
            <person name="Liao Q."/>
            <person name="Li Y."/>
            <person name="Zhou Q."/>
            <person name="Bi G."/>
            <person name="Li C."/>
            <person name="Du R."/>
            <person name="Wang X."/>
            <person name="Sun T."/>
            <person name="Guo L."/>
            <person name="Liang H."/>
            <person name="Lu P."/>
            <person name="Wu Y."/>
            <person name="Zhang Z."/>
            <person name="Ro D.K."/>
            <person name="Shang Y."/>
            <person name="Huang S."/>
            <person name="Yan J."/>
        </authorList>
    </citation>
    <scope>NUCLEOTIDE SEQUENCE [LARGE SCALE GENOMIC DNA]</scope>
    <source>
        <strain evidence="2">Ta-2019</strain>
    </source>
</reference>
<evidence type="ECO:0000256" key="1">
    <source>
        <dbReference type="SAM" id="MobiDB-lite"/>
    </source>
</evidence>
<comment type="caution">
    <text evidence="2">The sequence shown here is derived from an EMBL/GenBank/DDBJ whole genome shotgun (WGS) entry which is preliminary data.</text>
</comment>
<evidence type="ECO:0000313" key="3">
    <source>
        <dbReference type="Proteomes" id="UP000824469"/>
    </source>
</evidence>
<sequence>EKNKGNRTERDKVPTKVEKKSEAIEALRSSIKARLKELYPQIARRMDKLEDLGKEMEQIMDTLGTQGIGLSFDE</sequence>
<proteinExistence type="predicted"/>
<feature type="region of interest" description="Disordered" evidence="1">
    <location>
        <begin position="1"/>
        <end position="21"/>
    </location>
</feature>
<evidence type="ECO:0000313" key="2">
    <source>
        <dbReference type="EMBL" id="KAH9316354.1"/>
    </source>
</evidence>
<feature type="non-terminal residue" evidence="2">
    <location>
        <position position="74"/>
    </location>
</feature>
<protein>
    <submittedName>
        <fullName evidence="2">Uncharacterized protein</fullName>
    </submittedName>
</protein>
<name>A0AA38L908_TAXCH</name>
<accession>A0AA38L908</accession>
<dbReference type="Proteomes" id="UP000824469">
    <property type="component" value="Unassembled WGS sequence"/>
</dbReference>
<keyword evidence="3" id="KW-1185">Reference proteome</keyword>
<feature type="non-terminal residue" evidence="2">
    <location>
        <position position="1"/>
    </location>
</feature>